<proteinExistence type="predicted"/>
<dbReference type="RefSeq" id="WP_076138897.1">
    <property type="nucleotide sequence ID" value="NZ_MPTN01000056.1"/>
</dbReference>
<evidence type="ECO:0000313" key="2">
    <source>
        <dbReference type="Proteomes" id="UP000187323"/>
    </source>
</evidence>
<evidence type="ECO:0000313" key="1">
    <source>
        <dbReference type="EMBL" id="OME10260.1"/>
    </source>
</evidence>
<dbReference type="AlphaFoldDB" id="A0AB36J6Q4"/>
<gene>
    <name evidence="1" type="ORF">BSK47_31055</name>
</gene>
<organism evidence="1 2">
    <name type="scientific">Paenibacillus odorifer</name>
    <dbReference type="NCBI Taxonomy" id="189426"/>
    <lineage>
        <taxon>Bacteria</taxon>
        <taxon>Bacillati</taxon>
        <taxon>Bacillota</taxon>
        <taxon>Bacilli</taxon>
        <taxon>Bacillales</taxon>
        <taxon>Paenibacillaceae</taxon>
        <taxon>Paenibacillus</taxon>
    </lineage>
</organism>
<comment type="caution">
    <text evidence="1">The sequence shown here is derived from an EMBL/GenBank/DDBJ whole genome shotgun (WGS) entry which is preliminary data.</text>
</comment>
<name>A0AB36J6Q4_9BACL</name>
<reference evidence="1 2" key="1">
    <citation type="submission" date="2016-10" db="EMBL/GenBank/DDBJ databases">
        <title>Paenibacillus species isolates.</title>
        <authorList>
            <person name="Beno S.M."/>
        </authorList>
    </citation>
    <scope>NUCLEOTIDE SEQUENCE [LARGE SCALE GENOMIC DNA]</scope>
    <source>
        <strain evidence="1 2">FSL H7-0918</strain>
    </source>
</reference>
<dbReference type="EMBL" id="MPTO01000050">
    <property type="protein sequence ID" value="OME10260.1"/>
    <property type="molecule type" value="Genomic_DNA"/>
</dbReference>
<protein>
    <submittedName>
        <fullName evidence="1">Uncharacterized protein</fullName>
    </submittedName>
</protein>
<dbReference type="Proteomes" id="UP000187323">
    <property type="component" value="Unassembled WGS sequence"/>
</dbReference>
<sequence>MGYKAAELASEWCHANPGWQRICDIGNGAEHLYLQWEELSAKARREWGSDFDEHGAKEAWEEFGKKICKVHNGFIAEDGQFYTTNDFLGLSLNGMMVFKTDVAQTDEAEQYDAYTKGAKTNGSCN</sequence>
<accession>A0AB36J6Q4</accession>